<dbReference type="Proteomes" id="UP000199513">
    <property type="component" value="Unassembled WGS sequence"/>
</dbReference>
<dbReference type="STRING" id="1003.SAMN04488541_101916"/>
<dbReference type="Gene3D" id="6.10.250.3100">
    <property type="match status" value="1"/>
</dbReference>
<dbReference type="InterPro" id="IPR029063">
    <property type="entry name" value="SAM-dependent_MTases_sf"/>
</dbReference>
<dbReference type="Gene3D" id="3.40.50.720">
    <property type="entry name" value="NAD(P)-binding Rossmann-like Domain"/>
    <property type="match status" value="1"/>
</dbReference>
<gene>
    <name evidence="3" type="ORF">SAMN04488541_101916</name>
</gene>
<keyword evidence="4" id="KW-1185">Reference proteome</keyword>
<dbReference type="PANTHER" id="PTHR43861:SF5">
    <property type="entry name" value="BLL5978 PROTEIN"/>
    <property type="match status" value="1"/>
</dbReference>
<feature type="domain" description="Methyltransferase putative zinc binding" evidence="1">
    <location>
        <begin position="3"/>
        <end position="64"/>
    </location>
</feature>
<organism evidence="3 4">
    <name type="scientific">Thermoflexibacter ruber</name>
    <dbReference type="NCBI Taxonomy" id="1003"/>
    <lineage>
        <taxon>Bacteria</taxon>
        <taxon>Pseudomonadati</taxon>
        <taxon>Bacteroidota</taxon>
        <taxon>Cytophagia</taxon>
        <taxon>Cytophagales</taxon>
        <taxon>Thermoflexibacteraceae</taxon>
        <taxon>Thermoflexibacter</taxon>
    </lineage>
</organism>
<accession>A0A1I2GN94</accession>
<dbReference type="RefSeq" id="WP_091545332.1">
    <property type="nucleotide sequence ID" value="NZ_FONY01000019.1"/>
</dbReference>
<evidence type="ECO:0000259" key="2">
    <source>
        <dbReference type="Pfam" id="PF08484"/>
    </source>
</evidence>
<sequence length="408" mass="46676">MNCRFDNLSLTHVFVDLGFSPPSNSFLSASQLNEPEVYYPLKLYVSERTFLVQIDEYKKANEIFSQEYVYFSSYSSFWLAHCKSYTEMIMKRFELNAASQVIEIASNDGYLLQYFKEKNIPVLGIEPTLSTAQVAQRKGIPTWIEFFGTDLAKKIVAENKQADLLIGNNVLAHVPNLNDFVAGLKIALKPKGIVTMEFPHLMQLNENNQFDTIYHEHFSYFSFLTVKQIFEKHGLTLFEVEEIPTHGGSLRIYAKHAENNDLPCSKNVDNLLAKEIAKGMNTLAYYQGFQQKVDKIKYDFLSFLLEQKKLGKKVAGYGAAAKGNTLLNYCGIKKDLISFVADKSPYKQGKYLPGSHIPVVSEEELKAEKPDFVVIFPWNIQKEIEEQLSYIRSWNGKFVVAIPELKIW</sequence>
<name>A0A1I2GN94_9BACT</name>
<dbReference type="Gene3D" id="3.40.50.150">
    <property type="entry name" value="Vaccinia Virus protein VP39"/>
    <property type="match status" value="1"/>
</dbReference>
<reference evidence="3 4" key="1">
    <citation type="submission" date="2016-10" db="EMBL/GenBank/DDBJ databases">
        <authorList>
            <person name="de Groot N.N."/>
        </authorList>
    </citation>
    <scope>NUCLEOTIDE SEQUENCE [LARGE SCALE GENOMIC DNA]</scope>
    <source>
        <strain>GEY</strain>
        <strain evidence="4">DSM 9560</strain>
    </source>
</reference>
<dbReference type="Pfam" id="PF08421">
    <property type="entry name" value="Methyltransf_13"/>
    <property type="match status" value="1"/>
</dbReference>
<dbReference type="Gene3D" id="6.20.50.110">
    <property type="entry name" value="Methyltransferase, zinc-binding domain"/>
    <property type="match status" value="1"/>
</dbReference>
<dbReference type="Pfam" id="PF08484">
    <property type="entry name" value="Methyltransf_14"/>
    <property type="match status" value="1"/>
</dbReference>
<dbReference type="InterPro" id="IPR013630">
    <property type="entry name" value="Methyltransf_Zn-bd_dom_put"/>
</dbReference>
<dbReference type="PANTHER" id="PTHR43861">
    <property type="entry name" value="TRANS-ACONITATE 2-METHYLTRANSFERASE-RELATED"/>
    <property type="match status" value="1"/>
</dbReference>
<evidence type="ECO:0000259" key="1">
    <source>
        <dbReference type="Pfam" id="PF08421"/>
    </source>
</evidence>
<keyword evidence="3" id="KW-0808">Transferase</keyword>
<protein>
    <submittedName>
        <fullName evidence="3">Methyltransferase domain-containing protein</fullName>
    </submittedName>
</protein>
<evidence type="ECO:0000313" key="4">
    <source>
        <dbReference type="Proteomes" id="UP000199513"/>
    </source>
</evidence>
<keyword evidence="3" id="KW-0489">Methyltransferase</keyword>
<evidence type="ECO:0000313" key="3">
    <source>
        <dbReference type="EMBL" id="SFF18156.1"/>
    </source>
</evidence>
<dbReference type="Pfam" id="PF13489">
    <property type="entry name" value="Methyltransf_23"/>
    <property type="match status" value="1"/>
</dbReference>
<dbReference type="GO" id="GO:0008168">
    <property type="term" value="F:methyltransferase activity"/>
    <property type="evidence" value="ECO:0007669"/>
    <property type="project" value="UniProtKB-KW"/>
</dbReference>
<proteinExistence type="predicted"/>
<dbReference type="InterPro" id="IPR013691">
    <property type="entry name" value="MeTrfase_14"/>
</dbReference>
<dbReference type="AlphaFoldDB" id="A0A1I2GN94"/>
<dbReference type="InterPro" id="IPR038576">
    <property type="entry name" value="Methyltransf_Zn-bd_dom_put_sf"/>
</dbReference>
<feature type="domain" description="C-methyltransferase" evidence="2">
    <location>
        <begin position="244"/>
        <end position="403"/>
    </location>
</feature>
<dbReference type="EMBL" id="FONY01000019">
    <property type="protein sequence ID" value="SFF18156.1"/>
    <property type="molecule type" value="Genomic_DNA"/>
</dbReference>
<dbReference type="SUPFAM" id="SSF53335">
    <property type="entry name" value="S-adenosyl-L-methionine-dependent methyltransferases"/>
    <property type="match status" value="1"/>
</dbReference>
<dbReference type="GO" id="GO:0032259">
    <property type="term" value="P:methylation"/>
    <property type="evidence" value="ECO:0007669"/>
    <property type="project" value="UniProtKB-KW"/>
</dbReference>
<dbReference type="OrthoDB" id="9815644at2"/>